<dbReference type="InterPro" id="IPR013219">
    <property type="entry name" value="Ribosomal_mS33"/>
</dbReference>
<keyword evidence="3 7" id="KW-0689">Ribosomal protein</keyword>
<evidence type="ECO:0000256" key="5">
    <source>
        <dbReference type="ARBA" id="ARBA00023274"/>
    </source>
</evidence>
<dbReference type="PANTHER" id="PTHR13362">
    <property type="entry name" value="MITOCHONDRIAL RIBOSOMAL PROTEIN S33"/>
    <property type="match status" value="1"/>
</dbReference>
<organism evidence="7">
    <name type="scientific">Hirondellea gigas</name>
    <dbReference type="NCBI Taxonomy" id="1518452"/>
    <lineage>
        <taxon>Eukaryota</taxon>
        <taxon>Metazoa</taxon>
        <taxon>Ecdysozoa</taxon>
        <taxon>Arthropoda</taxon>
        <taxon>Crustacea</taxon>
        <taxon>Multicrustacea</taxon>
        <taxon>Malacostraca</taxon>
        <taxon>Eumalacostraca</taxon>
        <taxon>Peracarida</taxon>
        <taxon>Amphipoda</taxon>
        <taxon>Amphilochidea</taxon>
        <taxon>Lysianassida</taxon>
        <taxon>Lysianassidira</taxon>
        <taxon>Lysianassoidea</taxon>
        <taxon>Lysianassidae</taxon>
        <taxon>Hirondellea</taxon>
    </lineage>
</organism>
<dbReference type="PANTHER" id="PTHR13362:SF2">
    <property type="entry name" value="SMALL RIBOSOMAL SUBUNIT PROTEIN MS33"/>
    <property type="match status" value="1"/>
</dbReference>
<evidence type="ECO:0000256" key="4">
    <source>
        <dbReference type="ARBA" id="ARBA00023128"/>
    </source>
</evidence>
<comment type="subcellular location">
    <subcellularLocation>
        <location evidence="1">Mitochondrion</location>
    </subcellularLocation>
</comment>
<evidence type="ECO:0000313" key="7">
    <source>
        <dbReference type="EMBL" id="LAB67515.1"/>
    </source>
</evidence>
<reference evidence="7" key="2">
    <citation type="journal article" date="2018" name="Biosci. Biotechnol. Biochem.">
        <title>Polysaccharide hydrolase of the hadal zone amphipods Hirondellea gigas.</title>
        <authorList>
            <person name="Kobayashi H."/>
            <person name="Nagahama T."/>
            <person name="Arai W."/>
            <person name="Sasagawa Y."/>
            <person name="Umeda M."/>
            <person name="Hayashi T."/>
            <person name="Nikaido I."/>
            <person name="Watanabe H."/>
            <person name="Oguri K."/>
            <person name="Kitazato H."/>
            <person name="Fujioka K."/>
            <person name="Kido Y."/>
            <person name="Takami H."/>
        </authorList>
    </citation>
    <scope>NUCLEOTIDE SEQUENCE</scope>
    <source>
        <tissue evidence="7">Whole body</tissue>
    </source>
</reference>
<comment type="similarity">
    <text evidence="2">Belongs to the mitochondrion-specific ribosomal protein mS33 family.</text>
</comment>
<evidence type="ECO:0000256" key="3">
    <source>
        <dbReference type="ARBA" id="ARBA00022980"/>
    </source>
</evidence>
<name>A0A2P2I0F0_9CRUS</name>
<dbReference type="GO" id="GO:0005840">
    <property type="term" value="C:ribosome"/>
    <property type="evidence" value="ECO:0007669"/>
    <property type="project" value="UniProtKB-KW"/>
</dbReference>
<evidence type="ECO:0000256" key="1">
    <source>
        <dbReference type="ARBA" id="ARBA00004173"/>
    </source>
</evidence>
<dbReference type="EMBL" id="IACT01002043">
    <property type="protein sequence ID" value="LAC21350.1"/>
    <property type="molecule type" value="mRNA"/>
</dbReference>
<reference evidence="8" key="1">
    <citation type="submission" date="2017-11" db="EMBL/GenBank/DDBJ databases">
        <title>The sensing device of the deep-sea amphipod.</title>
        <authorList>
            <person name="Kobayashi H."/>
            <person name="Nagahama T."/>
            <person name="Arai W."/>
            <person name="Sasagawa Y."/>
            <person name="Umeda M."/>
            <person name="Hayashi T."/>
            <person name="Nikaido I."/>
            <person name="Watanabe H."/>
            <person name="Oguri K."/>
            <person name="Kitazato H."/>
            <person name="Fujioka K."/>
            <person name="Kido Y."/>
            <person name="Takami H."/>
        </authorList>
    </citation>
    <scope>NUCLEOTIDE SEQUENCE</scope>
    <source>
        <tissue evidence="8">Whole body</tissue>
    </source>
</reference>
<keyword evidence="4" id="KW-0496">Mitochondrion</keyword>
<accession>A0A2P2I0F0</accession>
<keyword evidence="5" id="KW-0687">Ribonucleoprotein</keyword>
<dbReference type="EMBL" id="IACF01001837">
    <property type="protein sequence ID" value="LAB67515.1"/>
    <property type="molecule type" value="mRNA"/>
</dbReference>
<dbReference type="GO" id="GO:0005739">
    <property type="term" value="C:mitochondrion"/>
    <property type="evidence" value="ECO:0007669"/>
    <property type="project" value="UniProtKB-SubCell"/>
</dbReference>
<evidence type="ECO:0000256" key="2">
    <source>
        <dbReference type="ARBA" id="ARBA00008970"/>
    </source>
</evidence>
<proteinExistence type="evidence at transcript level"/>
<protein>
    <recommendedName>
        <fullName evidence="6">Small ribosomal subunit protein mS33</fullName>
    </recommendedName>
</protein>
<dbReference type="AlphaFoldDB" id="A0A2P2I0F0"/>
<dbReference type="GO" id="GO:1990904">
    <property type="term" value="C:ribonucleoprotein complex"/>
    <property type="evidence" value="ECO:0007669"/>
    <property type="project" value="UniProtKB-KW"/>
</dbReference>
<sequence>MASRLPAISSFYNYSRLVNNSTNYAKRMKRLSNNILTEVVRPMDYNSASIVQRVLQKPIDTQPDIVNYYDYIRHPETDKLMSVLRYHGLFRDEHADFNEEMERLREMRGKGRKRFFVRHAEKKKK</sequence>
<evidence type="ECO:0000256" key="6">
    <source>
        <dbReference type="ARBA" id="ARBA00035132"/>
    </source>
</evidence>
<dbReference type="Pfam" id="PF08293">
    <property type="entry name" value="MRP-S33"/>
    <property type="match status" value="1"/>
</dbReference>
<evidence type="ECO:0000313" key="8">
    <source>
        <dbReference type="EMBL" id="LAC21350.1"/>
    </source>
</evidence>